<evidence type="ECO:0000256" key="3">
    <source>
        <dbReference type="ARBA" id="ARBA00022801"/>
    </source>
</evidence>
<evidence type="ECO:0000256" key="1">
    <source>
        <dbReference type="ARBA" id="ARBA00005234"/>
    </source>
</evidence>
<dbReference type="InterPro" id="IPR003653">
    <property type="entry name" value="Peptidase_C48_C"/>
</dbReference>
<dbReference type="Proteomes" id="UP000002640">
    <property type="component" value="Unassembled WGS sequence"/>
</dbReference>
<feature type="domain" description="Ubiquitin-like protease family profile" evidence="4">
    <location>
        <begin position="156"/>
        <end position="320"/>
    </location>
</feature>
<organism evidence="5 6">
    <name type="scientific">Phytophthora sojae (strain P6497)</name>
    <name type="common">Soybean stem and root rot agent</name>
    <name type="synonym">Phytophthora megasperma f. sp. glycines</name>
    <dbReference type="NCBI Taxonomy" id="1094619"/>
    <lineage>
        <taxon>Eukaryota</taxon>
        <taxon>Sar</taxon>
        <taxon>Stramenopiles</taxon>
        <taxon>Oomycota</taxon>
        <taxon>Peronosporomycetes</taxon>
        <taxon>Peronosporales</taxon>
        <taxon>Peronosporaceae</taxon>
        <taxon>Phytophthora</taxon>
    </lineage>
</organism>
<comment type="similarity">
    <text evidence="1">Belongs to the peptidase C48 family.</text>
</comment>
<dbReference type="EMBL" id="JH159166">
    <property type="protein sequence ID" value="EGZ05435.1"/>
    <property type="molecule type" value="Genomic_DNA"/>
</dbReference>
<dbReference type="Pfam" id="PF02902">
    <property type="entry name" value="Peptidase_C48"/>
    <property type="match status" value="1"/>
</dbReference>
<dbReference type="SMR" id="G5AFR9"/>
<keyword evidence="3" id="KW-0378">Hydrolase</keyword>
<dbReference type="SUPFAM" id="SSF54001">
    <property type="entry name" value="Cysteine proteinases"/>
    <property type="match status" value="1"/>
</dbReference>
<protein>
    <recommendedName>
        <fullName evidence="4">Ubiquitin-like protease family profile domain-containing protein</fullName>
    </recommendedName>
</protein>
<name>G5AFR9_PHYSP</name>
<evidence type="ECO:0000313" key="6">
    <source>
        <dbReference type="Proteomes" id="UP000002640"/>
    </source>
</evidence>
<accession>G5AFR9</accession>
<dbReference type="GO" id="GO:0006508">
    <property type="term" value="P:proteolysis"/>
    <property type="evidence" value="ECO:0007669"/>
    <property type="project" value="UniProtKB-KW"/>
</dbReference>
<dbReference type="InParanoid" id="G5AFR9"/>
<dbReference type="RefSeq" id="XP_009538966.1">
    <property type="nucleotide sequence ID" value="XM_009540671.1"/>
</dbReference>
<evidence type="ECO:0000313" key="5">
    <source>
        <dbReference type="EMBL" id="EGZ05435.1"/>
    </source>
</evidence>
<dbReference type="GO" id="GO:0008234">
    <property type="term" value="F:cysteine-type peptidase activity"/>
    <property type="evidence" value="ECO:0007669"/>
    <property type="project" value="InterPro"/>
</dbReference>
<dbReference type="Gene3D" id="3.40.395.10">
    <property type="entry name" value="Adenoviral Proteinase, Chain A"/>
    <property type="match status" value="1"/>
</dbReference>
<dbReference type="STRING" id="1094619.G5AFR9"/>
<dbReference type="PROSITE" id="PS50600">
    <property type="entry name" value="ULP_PROTEASE"/>
    <property type="match status" value="1"/>
</dbReference>
<keyword evidence="6" id="KW-1185">Reference proteome</keyword>
<gene>
    <name evidence="5" type="ORF">PHYSODRAFT_342275</name>
</gene>
<sequence length="338" mass="38094">MEKDDSDMFKKKLSLASVDECLRKEPTCASAADIIGQFQLFALQNVKAPVAHENTKLTKPMTAPADLVRILKANLLRKCATKVTALQAKKSVLAERDVAVEIVGVGVYTTSTLAIMRKWHRARKIIAEVERALKWIDSVDVTLGTGSFATSQDPDLIDKLKSLPILSPSPEGFDLVARGCLGHSTMRSLMKKMFRQNHAVVIVDPTYIQIGRRGEVSVNMDTIREIFFGMSDEKVLIPINVSRIHWGCIMIDLTKNDVLLYDSMCSSYLTKVRVVAEMLVAIIPDARVKRYRIRRVDGDLGIQFDSYNCGIYALESFEIFVREERTGHFLRVTRYNDF</sequence>
<dbReference type="KEGG" id="psoj:PHYSODRAFT_342275"/>
<dbReference type="InterPro" id="IPR038765">
    <property type="entry name" value="Papain-like_cys_pep_sf"/>
</dbReference>
<evidence type="ECO:0000259" key="4">
    <source>
        <dbReference type="PROSITE" id="PS50600"/>
    </source>
</evidence>
<evidence type="ECO:0000256" key="2">
    <source>
        <dbReference type="ARBA" id="ARBA00022670"/>
    </source>
</evidence>
<proteinExistence type="inferred from homology"/>
<dbReference type="GeneID" id="20648243"/>
<keyword evidence="2" id="KW-0645">Protease</keyword>
<reference evidence="5 6" key="1">
    <citation type="journal article" date="2006" name="Science">
        <title>Phytophthora genome sequences uncover evolutionary origins and mechanisms of pathogenesis.</title>
        <authorList>
            <person name="Tyler B.M."/>
            <person name="Tripathy S."/>
            <person name="Zhang X."/>
            <person name="Dehal P."/>
            <person name="Jiang R.H."/>
            <person name="Aerts A."/>
            <person name="Arredondo F.D."/>
            <person name="Baxter L."/>
            <person name="Bensasson D."/>
            <person name="Beynon J.L."/>
            <person name="Chapman J."/>
            <person name="Damasceno C.M."/>
            <person name="Dorrance A.E."/>
            <person name="Dou D."/>
            <person name="Dickerman A.W."/>
            <person name="Dubchak I.L."/>
            <person name="Garbelotto M."/>
            <person name="Gijzen M."/>
            <person name="Gordon S.G."/>
            <person name="Govers F."/>
            <person name="Grunwald N.J."/>
            <person name="Huang W."/>
            <person name="Ivors K.L."/>
            <person name="Jones R.W."/>
            <person name="Kamoun S."/>
            <person name="Krampis K."/>
            <person name="Lamour K.H."/>
            <person name="Lee M.K."/>
            <person name="McDonald W.H."/>
            <person name="Medina M."/>
            <person name="Meijer H.J."/>
            <person name="Nordberg E.K."/>
            <person name="Maclean D.J."/>
            <person name="Ospina-Giraldo M.D."/>
            <person name="Morris P.F."/>
            <person name="Phuntumart V."/>
            <person name="Putnam N.H."/>
            <person name="Rash S."/>
            <person name="Rose J.K."/>
            <person name="Sakihama Y."/>
            <person name="Salamov A.A."/>
            <person name="Savidor A."/>
            <person name="Scheuring C.F."/>
            <person name="Smith B.M."/>
            <person name="Sobral B.W."/>
            <person name="Terry A."/>
            <person name="Torto-Alalibo T.A."/>
            <person name="Win J."/>
            <person name="Xu Z."/>
            <person name="Zhang H."/>
            <person name="Grigoriev I.V."/>
            <person name="Rokhsar D.S."/>
            <person name="Boore J.L."/>
        </authorList>
    </citation>
    <scope>NUCLEOTIDE SEQUENCE [LARGE SCALE GENOMIC DNA]</scope>
    <source>
        <strain evidence="5 6">P6497</strain>
    </source>
</reference>
<dbReference type="OMA" id="GCIMIDL"/>
<dbReference type="AlphaFoldDB" id="G5AFR9"/>